<organism evidence="8 9">
    <name type="scientific">Mumia zhuanghuii</name>
    <dbReference type="NCBI Taxonomy" id="2585211"/>
    <lineage>
        <taxon>Bacteria</taxon>
        <taxon>Bacillati</taxon>
        <taxon>Actinomycetota</taxon>
        <taxon>Actinomycetes</taxon>
        <taxon>Propionibacteriales</taxon>
        <taxon>Nocardioidaceae</taxon>
        <taxon>Mumia</taxon>
    </lineage>
</organism>
<dbReference type="SUPFAM" id="SSF54427">
    <property type="entry name" value="NTF2-like"/>
    <property type="match status" value="1"/>
</dbReference>
<keyword evidence="3" id="KW-0805">Transcription regulation</keyword>
<evidence type="ECO:0000259" key="6">
    <source>
        <dbReference type="Pfam" id="PF04542"/>
    </source>
</evidence>
<dbReference type="PANTHER" id="PTHR30173">
    <property type="entry name" value="SIGMA 19 FACTOR"/>
    <property type="match status" value="1"/>
</dbReference>
<dbReference type="InterPro" id="IPR036388">
    <property type="entry name" value="WH-like_DNA-bd_sf"/>
</dbReference>
<comment type="similarity">
    <text evidence="1">Belongs to the sigma-70 factor family. ECF subfamily.</text>
</comment>
<dbReference type="InterPro" id="IPR013325">
    <property type="entry name" value="RNA_pol_sigma_r2"/>
</dbReference>
<comment type="subunit">
    <text evidence="2">Interacts transiently with the RNA polymerase catalytic core formed by RpoA, RpoB, RpoC and RpoZ (2 alpha, 1 beta, 1 beta' and 1 omega subunit) to form the RNA polymerase holoenzyme that can initiate transcription.</text>
</comment>
<dbReference type="GO" id="GO:0016987">
    <property type="term" value="F:sigma factor activity"/>
    <property type="evidence" value="ECO:0007669"/>
    <property type="project" value="UniProtKB-KW"/>
</dbReference>
<dbReference type="InterPro" id="IPR052704">
    <property type="entry name" value="ECF_Sigma-70_Domain"/>
</dbReference>
<dbReference type="AlphaFoldDB" id="A0A5Q6RXF9"/>
<name>A0A5Q6RXF9_9ACTN</name>
<dbReference type="SUPFAM" id="SSF88946">
    <property type="entry name" value="Sigma2 domain of RNA polymerase sigma factors"/>
    <property type="match status" value="1"/>
</dbReference>
<sequence>MHLVLERDETAAGEARQRRSLMDVGYRMLGSVAEAEDVVQESYARWFALSDAQRDAIERPTAWLIRVASRICLDILGSARARREQYVGEWIPEPLPEGARWSSQGGTGAVDPAERVTIDESVGMAMLVVLDTMTPAERVAFVLHDVFAFSFAEVGEMLDRSPAACRQLASSARRRVREADVEDAVQPGAGGVVAAFREAWETGEMSSLLAVLDPDSTVVVDGGGKVAAALHPVSGAEDVAAFFLGVRDRAPGLVFETRPVNGQPGLVVRDARAVVTVLAFQVTRGRITRVWAVRNPDKLGAWAR</sequence>
<dbReference type="InterPro" id="IPR013249">
    <property type="entry name" value="RNA_pol_sigma70_r4_t2"/>
</dbReference>
<comment type="caution">
    <text evidence="8">The sequence shown here is derived from an EMBL/GenBank/DDBJ whole genome shotgun (WGS) entry which is preliminary data.</text>
</comment>
<dbReference type="Gene3D" id="1.10.10.10">
    <property type="entry name" value="Winged helix-like DNA-binding domain superfamily/Winged helix DNA-binding domain"/>
    <property type="match status" value="1"/>
</dbReference>
<evidence type="ECO:0000259" key="7">
    <source>
        <dbReference type="Pfam" id="PF08281"/>
    </source>
</evidence>
<keyword evidence="5" id="KW-0804">Transcription</keyword>
<evidence type="ECO:0000313" key="9">
    <source>
        <dbReference type="Proteomes" id="UP000307768"/>
    </source>
</evidence>
<dbReference type="Proteomes" id="UP000307768">
    <property type="component" value="Unassembled WGS sequence"/>
</dbReference>
<feature type="domain" description="RNA polymerase sigma-70 region 2" evidence="6">
    <location>
        <begin position="18"/>
        <end position="80"/>
    </location>
</feature>
<evidence type="ECO:0000256" key="4">
    <source>
        <dbReference type="ARBA" id="ARBA00023082"/>
    </source>
</evidence>
<evidence type="ECO:0000256" key="2">
    <source>
        <dbReference type="ARBA" id="ARBA00011344"/>
    </source>
</evidence>
<accession>A0A5Q6RXF9</accession>
<dbReference type="EMBL" id="VDFQ02000003">
    <property type="protein sequence ID" value="KAA1422762.1"/>
    <property type="molecule type" value="Genomic_DNA"/>
</dbReference>
<dbReference type="InterPro" id="IPR007627">
    <property type="entry name" value="RNA_pol_sigma70_r2"/>
</dbReference>
<dbReference type="PANTHER" id="PTHR30173:SF43">
    <property type="entry name" value="ECF RNA POLYMERASE SIGMA FACTOR SIGI-RELATED"/>
    <property type="match status" value="1"/>
</dbReference>
<dbReference type="Gene3D" id="3.10.450.50">
    <property type="match status" value="1"/>
</dbReference>
<dbReference type="GO" id="GO:0003677">
    <property type="term" value="F:DNA binding"/>
    <property type="evidence" value="ECO:0007669"/>
    <property type="project" value="InterPro"/>
</dbReference>
<dbReference type="Pfam" id="PF04542">
    <property type="entry name" value="Sigma70_r2"/>
    <property type="match status" value="1"/>
</dbReference>
<proteinExistence type="inferred from homology"/>
<gene>
    <name evidence="8" type="primary">sigJ</name>
    <name evidence="8" type="ORF">FE697_011385</name>
</gene>
<evidence type="ECO:0000313" key="8">
    <source>
        <dbReference type="EMBL" id="KAA1422762.1"/>
    </source>
</evidence>
<dbReference type="Gene3D" id="1.10.1740.10">
    <property type="match status" value="1"/>
</dbReference>
<dbReference type="InterPro" id="IPR032710">
    <property type="entry name" value="NTF2-like_dom_sf"/>
</dbReference>
<feature type="domain" description="RNA polymerase sigma factor 70 region 4 type 2" evidence="7">
    <location>
        <begin position="126"/>
        <end position="175"/>
    </location>
</feature>
<dbReference type="Pfam" id="PF08281">
    <property type="entry name" value="Sigma70_r4_2"/>
    <property type="match status" value="1"/>
</dbReference>
<evidence type="ECO:0000256" key="5">
    <source>
        <dbReference type="ARBA" id="ARBA00023163"/>
    </source>
</evidence>
<dbReference type="GO" id="GO:0006352">
    <property type="term" value="P:DNA-templated transcription initiation"/>
    <property type="evidence" value="ECO:0007669"/>
    <property type="project" value="InterPro"/>
</dbReference>
<dbReference type="SUPFAM" id="SSF88659">
    <property type="entry name" value="Sigma3 and sigma4 domains of RNA polymerase sigma factors"/>
    <property type="match status" value="1"/>
</dbReference>
<dbReference type="OrthoDB" id="3211555at2"/>
<evidence type="ECO:0000256" key="1">
    <source>
        <dbReference type="ARBA" id="ARBA00010641"/>
    </source>
</evidence>
<keyword evidence="4" id="KW-0731">Sigma factor</keyword>
<dbReference type="RefSeq" id="WP_149769712.1">
    <property type="nucleotide sequence ID" value="NZ_VDFQ02000003.1"/>
</dbReference>
<evidence type="ECO:0000256" key="3">
    <source>
        <dbReference type="ARBA" id="ARBA00023015"/>
    </source>
</evidence>
<reference evidence="8 9" key="1">
    <citation type="submission" date="2019-09" db="EMBL/GenBank/DDBJ databases">
        <title>Mumia zhuanghuii sp. nov. isolated from the intestinal contents of plateau pika (Ochotona curzoniae) in the Qinghai-Tibet plateau of China.</title>
        <authorList>
            <person name="Tian Z."/>
        </authorList>
    </citation>
    <scope>NUCLEOTIDE SEQUENCE [LARGE SCALE GENOMIC DNA]</scope>
    <source>
        <strain evidence="9">350</strain>
    </source>
</reference>
<dbReference type="NCBIfam" id="NF007214">
    <property type="entry name" value="PRK09636.1"/>
    <property type="match status" value="1"/>
</dbReference>
<protein>
    <submittedName>
        <fullName evidence="8">RNA polymerase sigma factor SigJ</fullName>
    </submittedName>
</protein>
<dbReference type="InterPro" id="IPR013324">
    <property type="entry name" value="RNA_pol_sigma_r3/r4-like"/>
</dbReference>